<feature type="region of interest" description="Disordered" evidence="1">
    <location>
        <begin position="1"/>
        <end position="39"/>
    </location>
</feature>
<feature type="compositionally biased region" description="Basic and acidic residues" evidence="1">
    <location>
        <begin position="25"/>
        <end position="35"/>
    </location>
</feature>
<dbReference type="PANTHER" id="PTHR10655:SF63">
    <property type="entry name" value="PHOSPHOLIPASE_CARBOXYLESTERASE_THIOESTERASE DOMAIN-CONTAINING PROTEIN"/>
    <property type="match status" value="1"/>
</dbReference>
<dbReference type="Proteomes" id="UP000308671">
    <property type="component" value="Unassembled WGS sequence"/>
</dbReference>
<gene>
    <name evidence="2" type="ORF">BGAL_0046g00100</name>
</gene>
<dbReference type="GO" id="GO:0005737">
    <property type="term" value="C:cytoplasm"/>
    <property type="evidence" value="ECO:0007669"/>
    <property type="project" value="TreeGrafter"/>
</dbReference>
<name>A0A4S8RJ01_9HELO</name>
<evidence type="ECO:0000256" key="1">
    <source>
        <dbReference type="SAM" id="MobiDB-lite"/>
    </source>
</evidence>
<dbReference type="GO" id="GO:0052689">
    <property type="term" value="F:carboxylic ester hydrolase activity"/>
    <property type="evidence" value="ECO:0007669"/>
    <property type="project" value="TreeGrafter"/>
</dbReference>
<keyword evidence="3" id="KW-1185">Reference proteome</keyword>
<evidence type="ECO:0000313" key="3">
    <source>
        <dbReference type="Proteomes" id="UP000308671"/>
    </source>
</evidence>
<dbReference type="OrthoDB" id="2418081at2759"/>
<protein>
    <recommendedName>
        <fullName evidence="4">Phospholipase/carboxylesterase/thioesterase domain-containing protein</fullName>
    </recommendedName>
</protein>
<comment type="caution">
    <text evidence="2">The sequence shown here is derived from an EMBL/GenBank/DDBJ whole genome shotgun (WGS) entry which is preliminary data.</text>
</comment>
<reference evidence="2 3" key="1">
    <citation type="submission" date="2017-12" db="EMBL/GenBank/DDBJ databases">
        <title>Comparative genomics of Botrytis spp.</title>
        <authorList>
            <person name="Valero-Jimenez C.A."/>
            <person name="Tapia P."/>
            <person name="Veloso J."/>
            <person name="Silva-Moreno E."/>
            <person name="Staats M."/>
            <person name="Valdes J.H."/>
            <person name="Van Kan J.A.L."/>
        </authorList>
    </citation>
    <scope>NUCLEOTIDE SEQUENCE [LARGE SCALE GENOMIC DNA]</scope>
    <source>
        <strain evidence="2 3">MUCL435</strain>
    </source>
</reference>
<accession>A0A4S8RJ01</accession>
<dbReference type="GO" id="GO:0008474">
    <property type="term" value="F:palmitoyl-(protein) hydrolase activity"/>
    <property type="evidence" value="ECO:0007669"/>
    <property type="project" value="TreeGrafter"/>
</dbReference>
<dbReference type="PANTHER" id="PTHR10655">
    <property type="entry name" value="LYSOPHOSPHOLIPASE-RELATED"/>
    <property type="match status" value="1"/>
</dbReference>
<dbReference type="Gene3D" id="3.40.50.1820">
    <property type="entry name" value="alpha/beta hydrolase"/>
    <property type="match status" value="1"/>
</dbReference>
<evidence type="ECO:0000313" key="2">
    <source>
        <dbReference type="EMBL" id="THV53604.1"/>
    </source>
</evidence>
<dbReference type="EMBL" id="PQXL01000046">
    <property type="protein sequence ID" value="THV53604.1"/>
    <property type="molecule type" value="Genomic_DNA"/>
</dbReference>
<dbReference type="AlphaFoldDB" id="A0A4S8RJ01"/>
<sequence length="341" mass="38472">MDQTSENSIRIAMNTAAEQSNEQPSEERKDSKVDADDVDADDVEIEKITHPDGSVIIPPKTGAYHTRSVILVHDVFDTAAEWAQEFSDVRHNGESIMSIFPGTKWCFPEVNYPWPTQDMGSDISETSVEMANFWFRYSDTVQNGRRLEILESLSRMLKPIQRLVNRESNLVGIQNVFIGGLEDGATAALHLFLAGLGNQGGGMGGFIGMNGMLPFQLEITSLMDGMPNFEDLSLDEYIDKQIQNLKNVVTFMRKTLDLPPARTIDRTFACLGVPIFLGSIMIDPADLERMDMREDMIEILRRFRCFHPIYFTNDCKDPNLYGQVEGLVEYLRKTGSIRVPE</sequence>
<evidence type="ECO:0008006" key="4">
    <source>
        <dbReference type="Google" id="ProtNLM"/>
    </source>
</evidence>
<organism evidence="2 3">
    <name type="scientific">Botrytis galanthina</name>
    <dbReference type="NCBI Taxonomy" id="278940"/>
    <lineage>
        <taxon>Eukaryota</taxon>
        <taxon>Fungi</taxon>
        <taxon>Dikarya</taxon>
        <taxon>Ascomycota</taxon>
        <taxon>Pezizomycotina</taxon>
        <taxon>Leotiomycetes</taxon>
        <taxon>Helotiales</taxon>
        <taxon>Sclerotiniaceae</taxon>
        <taxon>Botrytis</taxon>
    </lineage>
</organism>
<proteinExistence type="predicted"/>
<dbReference type="InterPro" id="IPR050565">
    <property type="entry name" value="LYPA1-2/EST-like"/>
</dbReference>
<dbReference type="InterPro" id="IPR029058">
    <property type="entry name" value="AB_hydrolase_fold"/>
</dbReference>